<dbReference type="InterPro" id="IPR041492">
    <property type="entry name" value="HAD_2"/>
</dbReference>
<dbReference type="PANTHER" id="PTHR43434">
    <property type="entry name" value="PHOSPHOGLYCOLATE PHOSPHATASE"/>
    <property type="match status" value="1"/>
</dbReference>
<accession>A0AAE3VPV6</accession>
<protein>
    <submittedName>
        <fullName evidence="1">Phosphoglycolate phosphatase</fullName>
        <ecNumber evidence="1">3.1.3.18</ecNumber>
    </submittedName>
</protein>
<evidence type="ECO:0000313" key="2">
    <source>
        <dbReference type="Proteomes" id="UP001229244"/>
    </source>
</evidence>
<dbReference type="GO" id="GO:0005829">
    <property type="term" value="C:cytosol"/>
    <property type="evidence" value="ECO:0007669"/>
    <property type="project" value="TreeGrafter"/>
</dbReference>
<dbReference type="EC" id="3.1.3.18" evidence="1"/>
<dbReference type="GO" id="GO:0006281">
    <property type="term" value="P:DNA repair"/>
    <property type="evidence" value="ECO:0007669"/>
    <property type="project" value="TreeGrafter"/>
</dbReference>
<dbReference type="RefSeq" id="WP_306885926.1">
    <property type="nucleotide sequence ID" value="NZ_JAUSUL010000002.1"/>
</dbReference>
<dbReference type="PANTHER" id="PTHR43434:SF24">
    <property type="entry name" value="HYDROLASE-RELATED"/>
    <property type="match status" value="1"/>
</dbReference>
<dbReference type="Pfam" id="PF13419">
    <property type="entry name" value="HAD_2"/>
    <property type="match status" value="1"/>
</dbReference>
<reference evidence="1" key="1">
    <citation type="submission" date="2023-07" db="EMBL/GenBank/DDBJ databases">
        <title>Genomic Encyclopedia of Type Strains, Phase IV (KMG-IV): sequencing the most valuable type-strain genomes for metagenomic binning, comparative biology and taxonomic classification.</title>
        <authorList>
            <person name="Goeker M."/>
        </authorList>
    </citation>
    <scope>NUCLEOTIDE SEQUENCE</scope>
    <source>
        <strain evidence="1">DSM 21202</strain>
    </source>
</reference>
<dbReference type="NCBIfam" id="TIGR01509">
    <property type="entry name" value="HAD-SF-IA-v3"/>
    <property type="match status" value="1"/>
</dbReference>
<dbReference type="InterPro" id="IPR006439">
    <property type="entry name" value="HAD-SF_hydro_IA"/>
</dbReference>
<dbReference type="AlphaFoldDB" id="A0AAE3VPV6"/>
<comment type="caution">
    <text evidence="1">The sequence shown here is derived from an EMBL/GenBank/DDBJ whole genome shotgun (WGS) entry which is preliminary data.</text>
</comment>
<organism evidence="1 2">
    <name type="scientific">Amorphus orientalis</name>
    <dbReference type="NCBI Taxonomy" id="649198"/>
    <lineage>
        <taxon>Bacteria</taxon>
        <taxon>Pseudomonadati</taxon>
        <taxon>Pseudomonadota</taxon>
        <taxon>Alphaproteobacteria</taxon>
        <taxon>Hyphomicrobiales</taxon>
        <taxon>Amorphaceae</taxon>
        <taxon>Amorphus</taxon>
    </lineage>
</organism>
<dbReference type="InterPro" id="IPR023214">
    <property type="entry name" value="HAD_sf"/>
</dbReference>
<dbReference type="Proteomes" id="UP001229244">
    <property type="component" value="Unassembled WGS sequence"/>
</dbReference>
<dbReference type="GO" id="GO:0008967">
    <property type="term" value="F:phosphoglycolate phosphatase activity"/>
    <property type="evidence" value="ECO:0007669"/>
    <property type="project" value="UniProtKB-EC"/>
</dbReference>
<dbReference type="SFLD" id="SFLDS00003">
    <property type="entry name" value="Haloacid_Dehalogenase"/>
    <property type="match status" value="1"/>
</dbReference>
<dbReference type="InterPro" id="IPR036412">
    <property type="entry name" value="HAD-like_sf"/>
</dbReference>
<dbReference type="NCBIfam" id="TIGR01549">
    <property type="entry name" value="HAD-SF-IA-v1"/>
    <property type="match status" value="1"/>
</dbReference>
<evidence type="ECO:0000313" key="1">
    <source>
        <dbReference type="EMBL" id="MDQ0316099.1"/>
    </source>
</evidence>
<dbReference type="SFLD" id="SFLDG01129">
    <property type="entry name" value="C1.5:_HAD__Beta-PGM__Phosphata"/>
    <property type="match status" value="1"/>
</dbReference>
<dbReference type="SUPFAM" id="SSF56784">
    <property type="entry name" value="HAD-like"/>
    <property type="match status" value="1"/>
</dbReference>
<keyword evidence="1" id="KW-0378">Hydrolase</keyword>
<sequence length="226" mass="24048">MKLILFDCDGTLVDSQHIIVAAMERAFDAEGFPAPERTAILGIIGLSLPQAVGALVGAEHVGEVPRVVEAYKNSFRDLRADAAHHEPLFPGIEALLHDLHRADDLLLGIVTGKSRRGVDMVLKRFELEGRFATIQTADDAPSKPHPGMVEQALAETGAERQATVVIGDTSFDMQMAKSAGVTAIGVGWGYHPVEALVAAGCDHMCSNVDSLRAAIADTVGWTRSDG</sequence>
<dbReference type="SFLD" id="SFLDG01135">
    <property type="entry name" value="C1.5.6:_HAD__Beta-PGM__Phospha"/>
    <property type="match status" value="1"/>
</dbReference>
<dbReference type="InterPro" id="IPR023198">
    <property type="entry name" value="PGP-like_dom2"/>
</dbReference>
<dbReference type="InterPro" id="IPR050155">
    <property type="entry name" value="HAD-like_hydrolase_sf"/>
</dbReference>
<proteinExistence type="predicted"/>
<dbReference type="EMBL" id="JAUSUL010000002">
    <property type="protein sequence ID" value="MDQ0316099.1"/>
    <property type="molecule type" value="Genomic_DNA"/>
</dbReference>
<keyword evidence="2" id="KW-1185">Reference proteome</keyword>
<gene>
    <name evidence="1" type="ORF">J2S73_002556</name>
</gene>
<dbReference type="Gene3D" id="3.40.50.1000">
    <property type="entry name" value="HAD superfamily/HAD-like"/>
    <property type="match status" value="1"/>
</dbReference>
<name>A0AAE3VPV6_9HYPH</name>
<dbReference type="Gene3D" id="1.10.150.240">
    <property type="entry name" value="Putative phosphatase, domain 2"/>
    <property type="match status" value="1"/>
</dbReference>